<accession>A0A4R2R955</accession>
<dbReference type="Gene3D" id="1.10.490.50">
    <property type="entry name" value="Antibiotic binding domain of TipA-like multidrug resistance regulators"/>
    <property type="match status" value="1"/>
</dbReference>
<dbReference type="PROSITE" id="PS50937">
    <property type="entry name" value="HTH_MERR_2"/>
    <property type="match status" value="1"/>
</dbReference>
<dbReference type="InterPro" id="IPR009061">
    <property type="entry name" value="DNA-bd_dom_put_sf"/>
</dbReference>
<dbReference type="GO" id="GO:0003700">
    <property type="term" value="F:DNA-binding transcription factor activity"/>
    <property type="evidence" value="ECO:0007669"/>
    <property type="project" value="InterPro"/>
</dbReference>
<feature type="domain" description="HTH merR-type" evidence="5">
    <location>
        <begin position="16"/>
        <end position="83"/>
    </location>
</feature>
<dbReference type="GO" id="GO:0003677">
    <property type="term" value="F:DNA binding"/>
    <property type="evidence" value="ECO:0007669"/>
    <property type="project" value="UniProtKB-KW"/>
</dbReference>
<dbReference type="PANTHER" id="PTHR30204">
    <property type="entry name" value="REDOX-CYCLING DRUG-SENSING TRANSCRIPTIONAL ACTIVATOR SOXR"/>
    <property type="match status" value="1"/>
</dbReference>
<dbReference type="InterPro" id="IPR036244">
    <property type="entry name" value="TipA-like_antibiotic-bd"/>
</dbReference>
<dbReference type="AlphaFoldDB" id="A0A4R2R955"/>
<sequence length="272" mass="30752">MTYMVDREQDIGGGVTVGTAAELVGVTVRTLHHWDEIGLASPSARTSAGYRQYTEADLQRLHRIVAYREAGLRLDAIRAVLDDTATEIGETLRVQRAQLANRIRDLQQLDERLERMGQAHERGILLDDETQSEVFGPDWDAEQSRQARMVWGDSTQWAQFAERSASRTRAQWQSLSDAMATVQFELGDAVDRDVRPGSQEANTLVERHREVFSNFFPLTRQMQVCLGGMFESDPGFSAYYNGIRVGLASWFRQCIDENARAHGIDPETATWQ</sequence>
<evidence type="ECO:0000313" key="6">
    <source>
        <dbReference type="EMBL" id="TCP56191.1"/>
    </source>
</evidence>
<dbReference type="Pfam" id="PF13411">
    <property type="entry name" value="MerR_1"/>
    <property type="match status" value="1"/>
</dbReference>
<dbReference type="InterPro" id="IPR000551">
    <property type="entry name" value="MerR-type_HTH_dom"/>
</dbReference>
<dbReference type="PANTHER" id="PTHR30204:SF69">
    <property type="entry name" value="MERR-FAMILY TRANSCRIPTIONAL REGULATOR"/>
    <property type="match status" value="1"/>
</dbReference>
<organism evidence="6 7">
    <name type="scientific">Tamaricihabitans halophyticus</name>
    <dbReference type="NCBI Taxonomy" id="1262583"/>
    <lineage>
        <taxon>Bacteria</taxon>
        <taxon>Bacillati</taxon>
        <taxon>Actinomycetota</taxon>
        <taxon>Actinomycetes</taxon>
        <taxon>Pseudonocardiales</taxon>
        <taxon>Pseudonocardiaceae</taxon>
        <taxon>Tamaricihabitans</taxon>
    </lineage>
</organism>
<dbReference type="EMBL" id="SLXQ01000001">
    <property type="protein sequence ID" value="TCP56191.1"/>
    <property type="molecule type" value="Genomic_DNA"/>
</dbReference>
<dbReference type="SUPFAM" id="SSF89082">
    <property type="entry name" value="Antibiotic binding domain of TipA-like multidrug resistance regulators"/>
    <property type="match status" value="1"/>
</dbReference>
<gene>
    <name evidence="6" type="ORF">EV191_101131</name>
</gene>
<dbReference type="Pfam" id="PF07739">
    <property type="entry name" value="TipAS"/>
    <property type="match status" value="1"/>
</dbReference>
<keyword evidence="4" id="KW-0804">Transcription</keyword>
<reference evidence="6 7" key="1">
    <citation type="submission" date="2019-03" db="EMBL/GenBank/DDBJ databases">
        <title>Genomic Encyclopedia of Type Strains, Phase IV (KMG-IV): sequencing the most valuable type-strain genomes for metagenomic binning, comparative biology and taxonomic classification.</title>
        <authorList>
            <person name="Goeker M."/>
        </authorList>
    </citation>
    <scope>NUCLEOTIDE SEQUENCE [LARGE SCALE GENOMIC DNA]</scope>
    <source>
        <strain evidence="6 7">DSM 45765</strain>
    </source>
</reference>
<dbReference type="SUPFAM" id="SSF46955">
    <property type="entry name" value="Putative DNA-binding domain"/>
    <property type="match status" value="1"/>
</dbReference>
<evidence type="ECO:0000256" key="4">
    <source>
        <dbReference type="ARBA" id="ARBA00023163"/>
    </source>
</evidence>
<dbReference type="InterPro" id="IPR047057">
    <property type="entry name" value="MerR_fam"/>
</dbReference>
<comment type="caution">
    <text evidence="6">The sequence shown here is derived from an EMBL/GenBank/DDBJ whole genome shotgun (WGS) entry which is preliminary data.</text>
</comment>
<evidence type="ECO:0000256" key="1">
    <source>
        <dbReference type="ARBA" id="ARBA00022491"/>
    </source>
</evidence>
<dbReference type="OrthoDB" id="9809391at2"/>
<dbReference type="Proteomes" id="UP000294911">
    <property type="component" value="Unassembled WGS sequence"/>
</dbReference>
<evidence type="ECO:0000259" key="5">
    <source>
        <dbReference type="PROSITE" id="PS50937"/>
    </source>
</evidence>
<keyword evidence="1" id="KW-0678">Repressor</keyword>
<dbReference type="PRINTS" id="PR00040">
    <property type="entry name" value="HTHMERR"/>
</dbReference>
<dbReference type="CDD" id="cd01106">
    <property type="entry name" value="HTH_TipAL-Mta"/>
    <property type="match status" value="1"/>
</dbReference>
<keyword evidence="7" id="KW-1185">Reference proteome</keyword>
<evidence type="ECO:0000313" key="7">
    <source>
        <dbReference type="Proteomes" id="UP000294911"/>
    </source>
</evidence>
<dbReference type="InterPro" id="IPR012925">
    <property type="entry name" value="TipAS_dom"/>
</dbReference>
<dbReference type="Gene3D" id="1.10.1660.10">
    <property type="match status" value="1"/>
</dbReference>
<protein>
    <submittedName>
        <fullName evidence="6">DNA-binding transcriptional MerR regulator</fullName>
    </submittedName>
</protein>
<name>A0A4R2R955_9PSEU</name>
<proteinExistence type="predicted"/>
<evidence type="ECO:0000256" key="3">
    <source>
        <dbReference type="ARBA" id="ARBA00023125"/>
    </source>
</evidence>
<evidence type="ECO:0000256" key="2">
    <source>
        <dbReference type="ARBA" id="ARBA00023015"/>
    </source>
</evidence>
<dbReference type="SMART" id="SM00422">
    <property type="entry name" value="HTH_MERR"/>
    <property type="match status" value="1"/>
</dbReference>
<keyword evidence="3 6" id="KW-0238">DNA-binding</keyword>
<keyword evidence="2" id="KW-0805">Transcription regulation</keyword>